<keyword evidence="3" id="KW-1185">Reference proteome</keyword>
<dbReference type="Proteomes" id="UP000318199">
    <property type="component" value="Unassembled WGS sequence"/>
</dbReference>
<dbReference type="EMBL" id="VOBQ01000018">
    <property type="protein sequence ID" value="TWO68694.1"/>
    <property type="molecule type" value="Genomic_DNA"/>
</dbReference>
<dbReference type="OrthoDB" id="8592798at2"/>
<feature type="signal peptide" evidence="1">
    <location>
        <begin position="1"/>
        <end position="19"/>
    </location>
</feature>
<dbReference type="InterPro" id="IPR011990">
    <property type="entry name" value="TPR-like_helical_dom_sf"/>
</dbReference>
<comment type="caution">
    <text evidence="2">The sequence shown here is derived from an EMBL/GenBank/DDBJ whole genome shotgun (WGS) entry which is preliminary data.</text>
</comment>
<evidence type="ECO:0000313" key="2">
    <source>
        <dbReference type="EMBL" id="TWO68694.1"/>
    </source>
</evidence>
<name>A0A562ZKJ5_9BURK</name>
<evidence type="ECO:0000256" key="1">
    <source>
        <dbReference type="SAM" id="SignalP"/>
    </source>
</evidence>
<sequence length="157" mass="17351">MRKQLLALALIAAGCAAQAADTPGSNPNVPQVTSADRMANARKALAAKDFGTAQRELNVVVREEPRNADAHNLMGYSYRKRSSPDITKAFEHYYIALRLDPRHKGAHEYIGQAYLMEKRPAQAEQHLAELEKICGNKECPEYQELAKAIGEFKAAAK</sequence>
<dbReference type="Gene3D" id="1.25.40.10">
    <property type="entry name" value="Tetratricopeptide repeat domain"/>
    <property type="match status" value="1"/>
</dbReference>
<dbReference type="PROSITE" id="PS51257">
    <property type="entry name" value="PROKAR_LIPOPROTEIN"/>
    <property type="match status" value="1"/>
</dbReference>
<dbReference type="RefSeq" id="WP_145895240.1">
    <property type="nucleotide sequence ID" value="NZ_VOBQ01000018.1"/>
</dbReference>
<organism evidence="2 3">
    <name type="scientific">Caenimonas sedimenti</name>
    <dbReference type="NCBI Taxonomy" id="2596921"/>
    <lineage>
        <taxon>Bacteria</taxon>
        <taxon>Pseudomonadati</taxon>
        <taxon>Pseudomonadota</taxon>
        <taxon>Betaproteobacteria</taxon>
        <taxon>Burkholderiales</taxon>
        <taxon>Comamonadaceae</taxon>
        <taxon>Caenimonas</taxon>
    </lineage>
</organism>
<protein>
    <submittedName>
        <fullName evidence="2">Uncharacterized protein</fullName>
    </submittedName>
</protein>
<feature type="chain" id="PRO_5021932108" evidence="1">
    <location>
        <begin position="20"/>
        <end position="157"/>
    </location>
</feature>
<evidence type="ECO:0000313" key="3">
    <source>
        <dbReference type="Proteomes" id="UP000318199"/>
    </source>
</evidence>
<keyword evidence="1" id="KW-0732">Signal</keyword>
<proteinExistence type="predicted"/>
<dbReference type="SUPFAM" id="SSF48452">
    <property type="entry name" value="TPR-like"/>
    <property type="match status" value="1"/>
</dbReference>
<dbReference type="AlphaFoldDB" id="A0A562ZKJ5"/>
<reference evidence="2 3" key="1">
    <citation type="submission" date="2019-07" db="EMBL/GenBank/DDBJ databases">
        <title>Caenimonas sedimenti sp. nov., isolated from activated sludge.</title>
        <authorList>
            <person name="Xu J."/>
        </authorList>
    </citation>
    <scope>NUCLEOTIDE SEQUENCE [LARGE SCALE GENOMIC DNA]</scope>
    <source>
        <strain evidence="2 3">HX-9-20</strain>
    </source>
</reference>
<gene>
    <name evidence="2" type="ORF">FN976_22100</name>
</gene>
<accession>A0A562ZKJ5</accession>